<dbReference type="InterPro" id="IPR049492">
    <property type="entry name" value="BD-FAE-like_dom"/>
</dbReference>
<dbReference type="Proteomes" id="UP000712007">
    <property type="component" value="Unassembled WGS sequence"/>
</dbReference>
<proteinExistence type="predicted"/>
<accession>A0A940IES2</accession>
<feature type="domain" description="BD-FAE-like" evidence="2">
    <location>
        <begin position="34"/>
        <end position="151"/>
    </location>
</feature>
<dbReference type="PANTHER" id="PTHR48081">
    <property type="entry name" value="AB HYDROLASE SUPERFAMILY PROTEIN C4A8.06C"/>
    <property type="match status" value="1"/>
</dbReference>
<protein>
    <submittedName>
        <fullName evidence="3">Alpha/beta hydrolase</fullName>
    </submittedName>
</protein>
<keyword evidence="1 3" id="KW-0378">Hydrolase</keyword>
<dbReference type="InterPro" id="IPR050300">
    <property type="entry name" value="GDXG_lipolytic_enzyme"/>
</dbReference>
<evidence type="ECO:0000256" key="1">
    <source>
        <dbReference type="ARBA" id="ARBA00022801"/>
    </source>
</evidence>
<gene>
    <name evidence="3" type="ORF">IAC51_04860</name>
</gene>
<dbReference type="EMBL" id="JADIMV010000081">
    <property type="protein sequence ID" value="MBO8439964.1"/>
    <property type="molecule type" value="Genomic_DNA"/>
</dbReference>
<reference evidence="3" key="1">
    <citation type="submission" date="2020-10" db="EMBL/GenBank/DDBJ databases">
        <authorList>
            <person name="Gilroy R."/>
        </authorList>
    </citation>
    <scope>NUCLEOTIDE SEQUENCE</scope>
    <source>
        <strain evidence="3">3924</strain>
    </source>
</reference>
<evidence type="ECO:0000259" key="2">
    <source>
        <dbReference type="Pfam" id="PF20434"/>
    </source>
</evidence>
<dbReference type="GO" id="GO:0016787">
    <property type="term" value="F:hydrolase activity"/>
    <property type="evidence" value="ECO:0007669"/>
    <property type="project" value="UniProtKB-KW"/>
</dbReference>
<comment type="caution">
    <text evidence="3">The sequence shown here is derived from an EMBL/GenBank/DDBJ whole genome shotgun (WGS) entry which is preliminary data.</text>
</comment>
<evidence type="ECO:0000313" key="3">
    <source>
        <dbReference type="EMBL" id="MBO8439964.1"/>
    </source>
</evidence>
<sequence>MRITAFFVLLFGCTLLSAQKIVPYAERDTGAVNMAIYYPEKPLAGNPCVVYLFGGGFIGGSYLDSMSVDYCRKMADAGFIAVAPDYRLGLKGVEIKSFGVSIVPKIERAIHFAVEDCADAVSYLLRHSSELGINSERIMLAGSSAGAITALQTDYFHCNAHELTSCLPDDFRFAGVMAYAGAIFSREGRVDYRRHAPAPTMMFHGTEDRIVTYRSITFGSLGFFGANALVKRFAKYRYPYYLRRYKGQGHVVAMLGNSTVDDALWFYSHFVVKAERLFVDEMYEDEAMKPIVGYATLGDLYHEK</sequence>
<evidence type="ECO:0000313" key="4">
    <source>
        <dbReference type="Proteomes" id="UP000712007"/>
    </source>
</evidence>
<organism evidence="3 4">
    <name type="scientific">Candidatus Aphodosoma intestinipullorum</name>
    <dbReference type="NCBI Taxonomy" id="2840674"/>
    <lineage>
        <taxon>Bacteria</taxon>
        <taxon>Pseudomonadati</taxon>
        <taxon>Bacteroidota</taxon>
        <taxon>Bacteroidia</taxon>
        <taxon>Bacteroidales</taxon>
        <taxon>Candidatus Aphodosoma</taxon>
    </lineage>
</organism>
<dbReference type="AlphaFoldDB" id="A0A940IES2"/>
<dbReference type="Pfam" id="PF20434">
    <property type="entry name" value="BD-FAE"/>
    <property type="match status" value="1"/>
</dbReference>
<dbReference type="Gene3D" id="3.40.50.1820">
    <property type="entry name" value="alpha/beta hydrolase"/>
    <property type="match status" value="1"/>
</dbReference>
<reference evidence="3" key="2">
    <citation type="journal article" date="2021" name="PeerJ">
        <title>Extensive microbial diversity within the chicken gut microbiome revealed by metagenomics and culture.</title>
        <authorList>
            <person name="Gilroy R."/>
            <person name="Ravi A."/>
            <person name="Getino M."/>
            <person name="Pursley I."/>
            <person name="Horton D.L."/>
            <person name="Alikhan N.F."/>
            <person name="Baker D."/>
            <person name="Gharbi K."/>
            <person name="Hall N."/>
            <person name="Watson M."/>
            <person name="Adriaenssens E.M."/>
            <person name="Foster-Nyarko E."/>
            <person name="Jarju S."/>
            <person name="Secka A."/>
            <person name="Antonio M."/>
            <person name="Oren A."/>
            <person name="Chaudhuri R.R."/>
            <person name="La Ragione R."/>
            <person name="Hildebrand F."/>
            <person name="Pallen M.J."/>
        </authorList>
    </citation>
    <scope>NUCLEOTIDE SEQUENCE</scope>
    <source>
        <strain evidence="3">3924</strain>
    </source>
</reference>
<dbReference type="SUPFAM" id="SSF53474">
    <property type="entry name" value="alpha/beta-Hydrolases"/>
    <property type="match status" value="1"/>
</dbReference>
<dbReference type="InterPro" id="IPR029058">
    <property type="entry name" value="AB_hydrolase_fold"/>
</dbReference>
<name>A0A940IES2_9BACT</name>